<keyword evidence="13" id="KW-0511">Multifunctional enzyme</keyword>
<dbReference type="InterPro" id="IPR030677">
    <property type="entry name" value="Nnr"/>
</dbReference>
<comment type="similarity">
    <text evidence="3 19">In the N-terminal section; belongs to the NnrE/AIBP family.</text>
</comment>
<evidence type="ECO:0000256" key="15">
    <source>
        <dbReference type="ARBA" id="ARBA00048238"/>
    </source>
</evidence>
<feature type="domain" description="YjeF C-terminal" evidence="20">
    <location>
        <begin position="206"/>
        <end position="460"/>
    </location>
</feature>
<comment type="similarity">
    <text evidence="4 19">In the C-terminal section; belongs to the NnrD/CARKD family.</text>
</comment>
<keyword evidence="10 17" id="KW-0520">NAD</keyword>
<dbReference type="InterPro" id="IPR000631">
    <property type="entry name" value="CARKD"/>
</dbReference>
<dbReference type="EC" id="5.1.99.6" evidence="19"/>
<comment type="similarity">
    <text evidence="17">Belongs to the NnrD/CARKD family.</text>
</comment>
<gene>
    <name evidence="18" type="primary">nnrE</name>
    <name evidence="17" type="synonym">nnrD</name>
    <name evidence="22" type="ORF">QGN17_07345</name>
</gene>
<dbReference type="EC" id="4.2.1.136" evidence="19"/>
<comment type="similarity">
    <text evidence="18">Belongs to the NnrE/AIBP family.</text>
</comment>
<dbReference type="SUPFAM" id="SSF53613">
    <property type="entry name" value="Ribokinase-like"/>
    <property type="match status" value="1"/>
</dbReference>
<feature type="binding site" evidence="18">
    <location>
        <position position="148"/>
    </location>
    <ligand>
        <name>(6S)-NADPHX</name>
        <dbReference type="ChEBI" id="CHEBI:64076"/>
    </ligand>
</feature>
<dbReference type="InterPro" id="IPR017953">
    <property type="entry name" value="Carbohydrate_kinase_pred_CS"/>
</dbReference>
<protein>
    <recommendedName>
        <fullName evidence="19">Bifunctional NAD(P)H-hydrate repair enzyme</fullName>
    </recommendedName>
    <alternativeName>
        <fullName evidence="19">Nicotinamide nucleotide repair protein</fullName>
    </alternativeName>
    <domain>
        <recommendedName>
            <fullName evidence="19">ADP-dependent (S)-NAD(P)H-hydrate dehydratase</fullName>
            <ecNumber evidence="19">4.2.1.136</ecNumber>
        </recommendedName>
        <alternativeName>
            <fullName evidence="19">ADP-dependent NAD(P)HX dehydratase</fullName>
        </alternativeName>
    </domain>
    <domain>
        <recommendedName>
            <fullName evidence="19">NAD(P)H-hydrate epimerase</fullName>
            <ecNumber evidence="19">5.1.99.6</ecNumber>
        </recommendedName>
    </domain>
</protein>
<accession>A0ABT6MZX7</accession>
<comment type="caution">
    <text evidence="18">Lacks conserved residue(s) required for the propagation of feature annotation.</text>
</comment>
<keyword evidence="23" id="KW-1185">Reference proteome</keyword>
<reference evidence="22" key="1">
    <citation type="submission" date="2023-04" db="EMBL/GenBank/DDBJ databases">
        <title>Sphingomonas sp. MAHUQ-71 isolated from rice field.</title>
        <authorList>
            <person name="Huq M.A."/>
        </authorList>
    </citation>
    <scope>NUCLEOTIDE SEQUENCE</scope>
    <source>
        <strain evidence="22">MAHUQ-71</strain>
    </source>
</reference>
<evidence type="ECO:0000256" key="6">
    <source>
        <dbReference type="ARBA" id="ARBA00022741"/>
    </source>
</evidence>
<evidence type="ECO:0000256" key="5">
    <source>
        <dbReference type="ARBA" id="ARBA00022723"/>
    </source>
</evidence>
<dbReference type="InterPro" id="IPR029056">
    <property type="entry name" value="Ribokinase-like"/>
</dbReference>
<dbReference type="Pfam" id="PF03853">
    <property type="entry name" value="YjeF_N"/>
    <property type="match status" value="1"/>
</dbReference>
<dbReference type="CDD" id="cd01171">
    <property type="entry name" value="YXKO-related"/>
    <property type="match status" value="1"/>
</dbReference>
<comment type="cofactor">
    <cofactor evidence="18 19">
        <name>K(+)</name>
        <dbReference type="ChEBI" id="CHEBI:29103"/>
    </cofactor>
    <text evidence="18 19">Binds 1 potassium ion per subunit.</text>
</comment>
<comment type="catalytic activity">
    <reaction evidence="1 18 19">
        <text>(6R)-NADHX = (6S)-NADHX</text>
        <dbReference type="Rhea" id="RHEA:32215"/>
        <dbReference type="ChEBI" id="CHEBI:64074"/>
        <dbReference type="ChEBI" id="CHEBI:64075"/>
        <dbReference type="EC" id="5.1.99.6"/>
    </reaction>
</comment>
<comment type="catalytic activity">
    <reaction evidence="15 17 19">
        <text>(6S)-NADHX + ADP = AMP + phosphate + NADH + H(+)</text>
        <dbReference type="Rhea" id="RHEA:32223"/>
        <dbReference type="ChEBI" id="CHEBI:15378"/>
        <dbReference type="ChEBI" id="CHEBI:43474"/>
        <dbReference type="ChEBI" id="CHEBI:57945"/>
        <dbReference type="ChEBI" id="CHEBI:64074"/>
        <dbReference type="ChEBI" id="CHEBI:456215"/>
        <dbReference type="ChEBI" id="CHEBI:456216"/>
        <dbReference type="EC" id="4.2.1.136"/>
    </reaction>
</comment>
<feature type="binding site" evidence="17">
    <location>
        <position position="343"/>
    </location>
    <ligand>
        <name>(6S)-NADPHX</name>
        <dbReference type="ChEBI" id="CHEBI:64076"/>
    </ligand>
</feature>
<evidence type="ECO:0000256" key="11">
    <source>
        <dbReference type="ARBA" id="ARBA00023235"/>
    </source>
</evidence>
<evidence type="ECO:0000256" key="14">
    <source>
        <dbReference type="ARBA" id="ARBA00025153"/>
    </source>
</evidence>
<feature type="binding site" evidence="18">
    <location>
        <position position="115"/>
    </location>
    <ligand>
        <name>K(+)</name>
        <dbReference type="ChEBI" id="CHEBI:29103"/>
    </ligand>
</feature>
<comment type="cofactor">
    <cofactor evidence="17">
        <name>Mg(2+)</name>
        <dbReference type="ChEBI" id="CHEBI:18420"/>
    </cofactor>
</comment>
<evidence type="ECO:0000256" key="2">
    <source>
        <dbReference type="ARBA" id="ARBA00000909"/>
    </source>
</evidence>
<dbReference type="EMBL" id="JARYGZ010000001">
    <property type="protein sequence ID" value="MDH7638542.1"/>
    <property type="molecule type" value="Genomic_DNA"/>
</dbReference>
<evidence type="ECO:0000256" key="9">
    <source>
        <dbReference type="ARBA" id="ARBA00022958"/>
    </source>
</evidence>
<comment type="catalytic activity">
    <reaction evidence="2 18 19">
        <text>(6R)-NADPHX = (6S)-NADPHX</text>
        <dbReference type="Rhea" id="RHEA:32227"/>
        <dbReference type="ChEBI" id="CHEBI:64076"/>
        <dbReference type="ChEBI" id="CHEBI:64077"/>
        <dbReference type="EC" id="5.1.99.6"/>
    </reaction>
</comment>
<dbReference type="PANTHER" id="PTHR12592">
    <property type="entry name" value="ATP-DEPENDENT (S)-NAD(P)H-HYDRATE DEHYDRATASE FAMILY MEMBER"/>
    <property type="match status" value="1"/>
</dbReference>
<evidence type="ECO:0000256" key="7">
    <source>
        <dbReference type="ARBA" id="ARBA00022840"/>
    </source>
</evidence>
<evidence type="ECO:0000313" key="23">
    <source>
        <dbReference type="Proteomes" id="UP001160625"/>
    </source>
</evidence>
<dbReference type="Gene3D" id="3.40.1190.20">
    <property type="match status" value="1"/>
</dbReference>
<evidence type="ECO:0000259" key="21">
    <source>
        <dbReference type="PROSITE" id="PS51385"/>
    </source>
</evidence>
<feature type="binding site" evidence="17">
    <location>
        <position position="406"/>
    </location>
    <ligand>
        <name>(6S)-NADPHX</name>
        <dbReference type="ChEBI" id="CHEBI:64076"/>
    </ligand>
</feature>
<dbReference type="PANTHER" id="PTHR12592:SF0">
    <property type="entry name" value="ATP-DEPENDENT (S)-NAD(P)H-HYDRATE DEHYDRATASE"/>
    <property type="match status" value="1"/>
</dbReference>
<name>A0ABT6MZX7_9SPHN</name>
<feature type="binding site" evidence="18">
    <location>
        <position position="151"/>
    </location>
    <ligand>
        <name>K(+)</name>
        <dbReference type="ChEBI" id="CHEBI:29103"/>
    </ligand>
</feature>
<feature type="binding site" evidence="17">
    <location>
        <position position="292"/>
    </location>
    <ligand>
        <name>(6S)-NADPHX</name>
        <dbReference type="ChEBI" id="CHEBI:64076"/>
    </ligand>
</feature>
<keyword evidence="9 18" id="KW-0630">Potassium</keyword>
<dbReference type="SUPFAM" id="SSF64153">
    <property type="entry name" value="YjeF N-terminal domain-like"/>
    <property type="match status" value="1"/>
</dbReference>
<evidence type="ECO:0000259" key="20">
    <source>
        <dbReference type="PROSITE" id="PS51383"/>
    </source>
</evidence>
<evidence type="ECO:0000256" key="1">
    <source>
        <dbReference type="ARBA" id="ARBA00000013"/>
    </source>
</evidence>
<evidence type="ECO:0000256" key="4">
    <source>
        <dbReference type="ARBA" id="ARBA00009524"/>
    </source>
</evidence>
<feature type="binding site" evidence="17">
    <location>
        <begin position="376"/>
        <end position="380"/>
    </location>
    <ligand>
        <name>AMP</name>
        <dbReference type="ChEBI" id="CHEBI:456215"/>
    </ligand>
</feature>
<dbReference type="InterPro" id="IPR004443">
    <property type="entry name" value="YjeF_N_dom"/>
</dbReference>
<feature type="binding site" evidence="18">
    <location>
        <begin position="58"/>
        <end position="62"/>
    </location>
    <ligand>
        <name>(6S)-NADPHX</name>
        <dbReference type="ChEBI" id="CHEBI:64076"/>
    </ligand>
</feature>
<feature type="domain" description="YjeF N-terminal" evidence="21">
    <location>
        <begin position="12"/>
        <end position="205"/>
    </location>
</feature>
<comment type="caution">
    <text evidence="22">The sequence shown here is derived from an EMBL/GenBank/DDBJ whole genome shotgun (WGS) entry which is preliminary data.</text>
</comment>
<keyword evidence="6 17" id="KW-0547">Nucleotide-binding</keyword>
<feature type="binding site" evidence="17">
    <location>
        <position position="239"/>
    </location>
    <ligand>
        <name>(6S)-NADPHX</name>
        <dbReference type="ChEBI" id="CHEBI:64076"/>
    </ligand>
</feature>
<proteinExistence type="inferred from homology"/>
<dbReference type="NCBIfam" id="TIGR00196">
    <property type="entry name" value="yjeF_cterm"/>
    <property type="match status" value="1"/>
</dbReference>
<feature type="binding site" evidence="18">
    <location>
        <position position="59"/>
    </location>
    <ligand>
        <name>K(+)</name>
        <dbReference type="ChEBI" id="CHEBI:29103"/>
    </ligand>
</feature>
<evidence type="ECO:0000313" key="22">
    <source>
        <dbReference type="EMBL" id="MDH7638542.1"/>
    </source>
</evidence>
<feature type="binding site" evidence="17">
    <location>
        <position position="405"/>
    </location>
    <ligand>
        <name>AMP</name>
        <dbReference type="ChEBI" id="CHEBI:456215"/>
    </ligand>
</feature>
<evidence type="ECO:0000256" key="12">
    <source>
        <dbReference type="ARBA" id="ARBA00023239"/>
    </source>
</evidence>
<dbReference type="Gene3D" id="3.40.50.10260">
    <property type="entry name" value="YjeF N-terminal domain"/>
    <property type="match status" value="1"/>
</dbReference>
<evidence type="ECO:0000256" key="10">
    <source>
        <dbReference type="ARBA" id="ARBA00023027"/>
    </source>
</evidence>
<evidence type="ECO:0000256" key="16">
    <source>
        <dbReference type="ARBA" id="ARBA00049209"/>
    </source>
</evidence>
<dbReference type="PIRSF" id="PIRSF017184">
    <property type="entry name" value="Nnr"/>
    <property type="match status" value="1"/>
</dbReference>
<dbReference type="PROSITE" id="PS51385">
    <property type="entry name" value="YJEF_N"/>
    <property type="match status" value="1"/>
</dbReference>
<dbReference type="PROSITE" id="PS51383">
    <property type="entry name" value="YJEF_C_3"/>
    <property type="match status" value="1"/>
</dbReference>
<dbReference type="Proteomes" id="UP001160625">
    <property type="component" value="Unassembled WGS sequence"/>
</dbReference>
<evidence type="ECO:0000256" key="8">
    <source>
        <dbReference type="ARBA" id="ARBA00022857"/>
    </source>
</evidence>
<comment type="function">
    <text evidence="17">Catalyzes the dehydration of the S-form of NAD(P)HX at the expense of ADP, which is converted to AMP. Together with NAD(P)HX epimerase, which catalyzes the epimerization of the S- and R-forms, the enzyme allows the repair of both epimers of NAD(P)HX, a damaged form of NAD(P)H that is a result of enzymatic or heat-dependent hydration.</text>
</comment>
<dbReference type="PROSITE" id="PS01050">
    <property type="entry name" value="YJEF_C_2"/>
    <property type="match status" value="1"/>
</dbReference>
<feature type="binding site" evidence="18">
    <location>
        <begin position="119"/>
        <end position="125"/>
    </location>
    <ligand>
        <name>(6S)-NADPHX</name>
        <dbReference type="ChEBI" id="CHEBI:64076"/>
    </ligand>
</feature>
<organism evidence="22 23">
    <name type="scientific">Sphingomonas oryzagri</name>
    <dbReference type="NCBI Taxonomy" id="3042314"/>
    <lineage>
        <taxon>Bacteria</taxon>
        <taxon>Pseudomonadati</taxon>
        <taxon>Pseudomonadota</taxon>
        <taxon>Alphaproteobacteria</taxon>
        <taxon>Sphingomonadales</taxon>
        <taxon>Sphingomonadaceae</taxon>
        <taxon>Sphingomonas</taxon>
    </lineage>
</organism>
<evidence type="ECO:0000256" key="18">
    <source>
        <dbReference type="HAMAP-Rule" id="MF_01966"/>
    </source>
</evidence>
<comment type="function">
    <text evidence="14 19">Bifunctional enzyme that catalyzes the epimerization of the S- and R-forms of NAD(P)HX and the dehydration of the S-form of NAD(P)HX at the expense of ADP, which is converted to AMP. This allows the repair of both epimers of NAD(P)HX, a damaged form of NAD(P)H that is a result of enzymatic or heat-dependent hydration.</text>
</comment>
<sequence>MTARPILTAAETRAAEDALFARGMPVFDLMVKAGRAVADIAWDRFGPCETLVLCGPGNNGGDGYVIAARLRERGVRVRVAASGEPKTDAAREAREMWNGPVEPLAGAASAPLAIDALFGTGLSRPLTDEIATSAARLLLAASFRVAVDLPSGVATDDGAVLTALPAVHLTVALGALKRAHRSMPAVAQCGNVVVADIGLGDLPHGVMEIARPSIAAPGLDANKYTRGKVVVAAGAMPGASLLASLSAQRAGAGYVELLGAEGEAPPHALVRRAWNDAALTDKRIGAVVIGPGLGMGEEARRRLDLVLAGDRPLVLDADALTMLAKDGLGRLKGRAAPVVLTPHGGEYARLFPDAQGTALDKALAGARAAGAILLLKGACTVVAHPDGRAAIGAPAPAWLASAGTGDVLAGILGTMLAQMDDPFAAAQAAVWLHSEAGRRAGPALIADDLIAELPGAIAACL</sequence>
<dbReference type="RefSeq" id="WP_281043836.1">
    <property type="nucleotide sequence ID" value="NZ_JARYGZ010000001.1"/>
</dbReference>
<keyword evidence="7 17" id="KW-0067">ATP-binding</keyword>
<comment type="catalytic activity">
    <reaction evidence="16 17 19">
        <text>(6S)-NADPHX + ADP = AMP + phosphate + NADPH + H(+)</text>
        <dbReference type="Rhea" id="RHEA:32235"/>
        <dbReference type="ChEBI" id="CHEBI:15378"/>
        <dbReference type="ChEBI" id="CHEBI:43474"/>
        <dbReference type="ChEBI" id="CHEBI:57783"/>
        <dbReference type="ChEBI" id="CHEBI:64076"/>
        <dbReference type="ChEBI" id="CHEBI:456215"/>
        <dbReference type="ChEBI" id="CHEBI:456216"/>
        <dbReference type="EC" id="4.2.1.136"/>
    </reaction>
</comment>
<keyword evidence="11 18" id="KW-0413">Isomerase</keyword>
<comment type="subunit">
    <text evidence="17">Homotetramer.</text>
</comment>
<evidence type="ECO:0000256" key="19">
    <source>
        <dbReference type="PIRNR" id="PIRNR017184"/>
    </source>
</evidence>
<keyword evidence="12 17" id="KW-0456">Lyase</keyword>
<evidence type="ECO:0000256" key="13">
    <source>
        <dbReference type="ARBA" id="ARBA00023268"/>
    </source>
</evidence>
<dbReference type="NCBIfam" id="TIGR00197">
    <property type="entry name" value="yjeF_nterm"/>
    <property type="match status" value="1"/>
</dbReference>
<dbReference type="HAMAP" id="MF_01966">
    <property type="entry name" value="NADHX_epimerase"/>
    <property type="match status" value="1"/>
</dbReference>
<dbReference type="HAMAP" id="MF_01965">
    <property type="entry name" value="NADHX_dehydratase"/>
    <property type="match status" value="1"/>
</dbReference>
<evidence type="ECO:0000256" key="3">
    <source>
        <dbReference type="ARBA" id="ARBA00006001"/>
    </source>
</evidence>
<comment type="function">
    <text evidence="18">Catalyzes the epimerization of the S- and R-forms of NAD(P)HX, a damaged form of NAD(P)H that is a result of enzymatic or heat-dependent hydration. This is a prerequisite for the S-specific NAD(P)H-hydrate dehydratase to allow the repair of both epimers of NAD(P)HX.</text>
</comment>
<dbReference type="InterPro" id="IPR036652">
    <property type="entry name" value="YjeF_N_dom_sf"/>
</dbReference>
<evidence type="ECO:0000256" key="17">
    <source>
        <dbReference type="HAMAP-Rule" id="MF_01965"/>
    </source>
</evidence>
<keyword evidence="8 17" id="KW-0521">NADP</keyword>
<keyword evidence="5 18" id="KW-0479">Metal-binding</keyword>
<dbReference type="Pfam" id="PF01256">
    <property type="entry name" value="Carb_kinase"/>
    <property type="match status" value="1"/>
</dbReference>